<name>L1IB03_GUITC</name>
<evidence type="ECO:0000313" key="4">
    <source>
        <dbReference type="Proteomes" id="UP000011087"/>
    </source>
</evidence>
<reference evidence="3" key="3">
    <citation type="submission" date="2015-06" db="UniProtKB">
        <authorList>
            <consortium name="EnsemblProtists"/>
        </authorList>
    </citation>
    <scope>IDENTIFICATION</scope>
</reference>
<proteinExistence type="predicted"/>
<evidence type="ECO:0000256" key="1">
    <source>
        <dbReference type="SAM" id="MobiDB-lite"/>
    </source>
</evidence>
<dbReference type="HOGENOM" id="CLU_1889746_0_0_1"/>
<reference evidence="2 4" key="1">
    <citation type="journal article" date="2012" name="Nature">
        <title>Algal genomes reveal evolutionary mosaicism and the fate of nucleomorphs.</title>
        <authorList>
            <consortium name="DOE Joint Genome Institute"/>
            <person name="Curtis B.A."/>
            <person name="Tanifuji G."/>
            <person name="Burki F."/>
            <person name="Gruber A."/>
            <person name="Irimia M."/>
            <person name="Maruyama S."/>
            <person name="Arias M.C."/>
            <person name="Ball S.G."/>
            <person name="Gile G.H."/>
            <person name="Hirakawa Y."/>
            <person name="Hopkins J.F."/>
            <person name="Kuo A."/>
            <person name="Rensing S.A."/>
            <person name="Schmutz J."/>
            <person name="Symeonidi A."/>
            <person name="Elias M."/>
            <person name="Eveleigh R.J."/>
            <person name="Herman E.K."/>
            <person name="Klute M.J."/>
            <person name="Nakayama T."/>
            <person name="Obornik M."/>
            <person name="Reyes-Prieto A."/>
            <person name="Armbrust E.V."/>
            <person name="Aves S.J."/>
            <person name="Beiko R.G."/>
            <person name="Coutinho P."/>
            <person name="Dacks J.B."/>
            <person name="Durnford D.G."/>
            <person name="Fast N.M."/>
            <person name="Green B.R."/>
            <person name="Grisdale C.J."/>
            <person name="Hempel F."/>
            <person name="Henrissat B."/>
            <person name="Hoppner M.P."/>
            <person name="Ishida K."/>
            <person name="Kim E."/>
            <person name="Koreny L."/>
            <person name="Kroth P.G."/>
            <person name="Liu Y."/>
            <person name="Malik S.B."/>
            <person name="Maier U.G."/>
            <person name="McRose D."/>
            <person name="Mock T."/>
            <person name="Neilson J.A."/>
            <person name="Onodera N.T."/>
            <person name="Poole A.M."/>
            <person name="Pritham E.J."/>
            <person name="Richards T.A."/>
            <person name="Rocap G."/>
            <person name="Roy S.W."/>
            <person name="Sarai C."/>
            <person name="Schaack S."/>
            <person name="Shirato S."/>
            <person name="Slamovits C.H."/>
            <person name="Spencer D.F."/>
            <person name="Suzuki S."/>
            <person name="Worden A.Z."/>
            <person name="Zauner S."/>
            <person name="Barry K."/>
            <person name="Bell C."/>
            <person name="Bharti A.K."/>
            <person name="Crow J.A."/>
            <person name="Grimwood J."/>
            <person name="Kramer R."/>
            <person name="Lindquist E."/>
            <person name="Lucas S."/>
            <person name="Salamov A."/>
            <person name="McFadden G.I."/>
            <person name="Lane C.E."/>
            <person name="Keeling P.J."/>
            <person name="Gray M.W."/>
            <person name="Grigoriev I.V."/>
            <person name="Archibald J.M."/>
        </authorList>
    </citation>
    <scope>NUCLEOTIDE SEQUENCE</scope>
    <source>
        <strain evidence="2 4">CCMP2712</strain>
    </source>
</reference>
<protein>
    <submittedName>
        <fullName evidence="2 3">Uncharacterized protein</fullName>
    </submittedName>
</protein>
<feature type="compositionally biased region" description="Polar residues" evidence="1">
    <location>
        <begin position="21"/>
        <end position="30"/>
    </location>
</feature>
<dbReference type="RefSeq" id="XP_005820416.1">
    <property type="nucleotide sequence ID" value="XM_005820359.1"/>
</dbReference>
<reference evidence="4" key="2">
    <citation type="submission" date="2012-11" db="EMBL/GenBank/DDBJ databases">
        <authorList>
            <person name="Kuo A."/>
            <person name="Curtis B.A."/>
            <person name="Tanifuji G."/>
            <person name="Burki F."/>
            <person name="Gruber A."/>
            <person name="Irimia M."/>
            <person name="Maruyama S."/>
            <person name="Arias M.C."/>
            <person name="Ball S.G."/>
            <person name="Gile G.H."/>
            <person name="Hirakawa Y."/>
            <person name="Hopkins J.F."/>
            <person name="Rensing S.A."/>
            <person name="Schmutz J."/>
            <person name="Symeonidi A."/>
            <person name="Elias M."/>
            <person name="Eveleigh R.J."/>
            <person name="Herman E.K."/>
            <person name="Klute M.J."/>
            <person name="Nakayama T."/>
            <person name="Obornik M."/>
            <person name="Reyes-Prieto A."/>
            <person name="Armbrust E.V."/>
            <person name="Aves S.J."/>
            <person name="Beiko R.G."/>
            <person name="Coutinho P."/>
            <person name="Dacks J.B."/>
            <person name="Durnford D.G."/>
            <person name="Fast N.M."/>
            <person name="Green B.R."/>
            <person name="Grisdale C."/>
            <person name="Hempe F."/>
            <person name="Henrissat B."/>
            <person name="Hoppner M.P."/>
            <person name="Ishida K.-I."/>
            <person name="Kim E."/>
            <person name="Koreny L."/>
            <person name="Kroth P.G."/>
            <person name="Liu Y."/>
            <person name="Malik S.-B."/>
            <person name="Maier U.G."/>
            <person name="McRose D."/>
            <person name="Mock T."/>
            <person name="Neilson J.A."/>
            <person name="Onodera N.T."/>
            <person name="Poole A.M."/>
            <person name="Pritham E.J."/>
            <person name="Richards T.A."/>
            <person name="Rocap G."/>
            <person name="Roy S.W."/>
            <person name="Sarai C."/>
            <person name="Schaack S."/>
            <person name="Shirato S."/>
            <person name="Slamovits C.H."/>
            <person name="Spencer D.F."/>
            <person name="Suzuki S."/>
            <person name="Worden A.Z."/>
            <person name="Zauner S."/>
            <person name="Barry K."/>
            <person name="Bell C."/>
            <person name="Bharti A.K."/>
            <person name="Crow J.A."/>
            <person name="Grimwood J."/>
            <person name="Kramer R."/>
            <person name="Lindquist E."/>
            <person name="Lucas S."/>
            <person name="Salamov A."/>
            <person name="McFadden G.I."/>
            <person name="Lane C.E."/>
            <person name="Keeling P.J."/>
            <person name="Gray M.W."/>
            <person name="Grigoriev I.V."/>
            <person name="Archibald J.M."/>
        </authorList>
    </citation>
    <scope>NUCLEOTIDE SEQUENCE</scope>
    <source>
        <strain evidence="4">CCMP2712</strain>
    </source>
</reference>
<dbReference type="AlphaFoldDB" id="L1IB03"/>
<feature type="compositionally biased region" description="Polar residues" evidence="1">
    <location>
        <begin position="1"/>
        <end position="14"/>
    </location>
</feature>
<accession>L1IB03</accession>
<evidence type="ECO:0000313" key="3">
    <source>
        <dbReference type="EnsemblProtists" id="EKX33436"/>
    </source>
</evidence>
<keyword evidence="4" id="KW-1185">Reference proteome</keyword>
<organism evidence="2">
    <name type="scientific">Guillardia theta (strain CCMP2712)</name>
    <name type="common">Cryptophyte</name>
    <dbReference type="NCBI Taxonomy" id="905079"/>
    <lineage>
        <taxon>Eukaryota</taxon>
        <taxon>Cryptophyceae</taxon>
        <taxon>Pyrenomonadales</taxon>
        <taxon>Geminigeraceae</taxon>
        <taxon>Guillardia</taxon>
    </lineage>
</organism>
<dbReference type="EnsemblProtists" id="EKX33436">
    <property type="protein sequence ID" value="EKX33436"/>
    <property type="gene ID" value="GUITHDRAFT_156048"/>
</dbReference>
<feature type="region of interest" description="Disordered" evidence="1">
    <location>
        <begin position="1"/>
        <end position="40"/>
    </location>
</feature>
<evidence type="ECO:0000313" key="2">
    <source>
        <dbReference type="EMBL" id="EKX33436.1"/>
    </source>
</evidence>
<dbReference type="KEGG" id="gtt:GUITHDRAFT_156048"/>
<dbReference type="Proteomes" id="UP000011087">
    <property type="component" value="Unassembled WGS sequence"/>
</dbReference>
<sequence>MSPTEETADVSQGSKAAGSGSDVQPASKGTRTQKHRKAEDYTKMFDLGINRILQTKDTRQQDDRAAAMLIPRANLREVRRELKEYHDNFVSQRLRFFEERTDMEAMVDKIIVANRFGQFGARRMQVAGVEFEEDS</sequence>
<gene>
    <name evidence="2" type="ORF">GUITHDRAFT_156048</name>
</gene>
<dbReference type="GeneID" id="17290173"/>
<dbReference type="PaxDb" id="55529-EKX33436"/>
<dbReference type="EMBL" id="JH993142">
    <property type="protein sequence ID" value="EKX33436.1"/>
    <property type="molecule type" value="Genomic_DNA"/>
</dbReference>